<feature type="compositionally biased region" description="Polar residues" evidence="2">
    <location>
        <begin position="331"/>
        <end position="349"/>
    </location>
</feature>
<dbReference type="RefSeq" id="WP_027699302.1">
    <property type="nucleotide sequence ID" value="NZ_DF820492.1"/>
</dbReference>
<feature type="coiled-coil region" evidence="1">
    <location>
        <begin position="292"/>
        <end position="319"/>
    </location>
</feature>
<reference evidence="4" key="1">
    <citation type="journal article" date="2014" name="Genome Announc.">
        <title>Draft genome sequence of Weissella oryzae SG25T, isolated from fermented rice grains.</title>
        <authorList>
            <person name="Tanizawa Y."/>
            <person name="Fujisawa T."/>
            <person name="Mochizuki T."/>
            <person name="Kaminuma E."/>
            <person name="Suzuki Y."/>
            <person name="Nakamura Y."/>
            <person name="Tohno M."/>
        </authorList>
    </citation>
    <scope>NUCLEOTIDE SEQUENCE [LARGE SCALE GENOMIC DNA]</scope>
    <source>
        <strain evidence="4">DSM 25784 / JCM 18191 / LMG 30913 / SG25</strain>
    </source>
</reference>
<organism evidence="3 4">
    <name type="scientific">Weissella oryzae (strain DSM 25784 / JCM 18191 / LMG 30913 / SG25)</name>
    <dbReference type="NCBI Taxonomy" id="1329250"/>
    <lineage>
        <taxon>Bacteria</taxon>
        <taxon>Bacillati</taxon>
        <taxon>Bacillota</taxon>
        <taxon>Bacilli</taxon>
        <taxon>Lactobacillales</taxon>
        <taxon>Lactobacillaceae</taxon>
        <taxon>Weissella</taxon>
    </lineage>
</organism>
<keyword evidence="1" id="KW-0175">Coiled coil</keyword>
<dbReference type="Proteomes" id="UP000030643">
    <property type="component" value="Unassembled WGS sequence"/>
</dbReference>
<name>A0A069CV33_WEIOS</name>
<accession>A0A069CV33</accession>
<proteinExistence type="predicted"/>
<evidence type="ECO:0000256" key="1">
    <source>
        <dbReference type="SAM" id="Coils"/>
    </source>
</evidence>
<dbReference type="EMBL" id="DF820492">
    <property type="protein sequence ID" value="GAK31304.1"/>
    <property type="molecule type" value="Genomic_DNA"/>
</dbReference>
<feature type="region of interest" description="Disordered" evidence="2">
    <location>
        <begin position="326"/>
        <end position="364"/>
    </location>
</feature>
<keyword evidence="4" id="KW-1185">Reference proteome</keyword>
<sequence length="364" mass="41147">MAMFKKKYDDIEEQAPDMASMMNQVAQDGSFDLSSIPMVDNTSASVNETITEQLNRVLSQNSLLITQIDQLQVLNGDLFKQINDWQGYRTEATNYINEINDQHQAAVNELKQAHQADLEALNNEWTQKFDLKAQEVEQRYAAVEARISDSAQKQIEEKALLQDSIVELRDQKTTLESQVKNNEAAINELQNKLDQAAEQSQQNELAKQQASEQFNQVWAQLSDATERLQLANEKIEGLTQENQKWSEQINTMKADSITEFQQTQKKTDAIISGLTDQVAQSNQQIQVIEGKYAVAVQRAVGLEANLQSLQEQNNLLVKQIRSMDGSDFKSARTSVPSFNNDFPSQQKESQPVADSEPVEQTEED</sequence>
<evidence type="ECO:0000313" key="3">
    <source>
        <dbReference type="EMBL" id="GAK31304.1"/>
    </source>
</evidence>
<evidence type="ECO:0000256" key="2">
    <source>
        <dbReference type="SAM" id="MobiDB-lite"/>
    </source>
</evidence>
<evidence type="ECO:0000313" key="4">
    <source>
        <dbReference type="Proteomes" id="UP000030643"/>
    </source>
</evidence>
<feature type="coiled-coil region" evidence="1">
    <location>
        <begin position="96"/>
        <end position="255"/>
    </location>
</feature>
<protein>
    <submittedName>
        <fullName evidence="3">Uncharacterized protein</fullName>
    </submittedName>
</protein>
<dbReference type="OrthoDB" id="9820329at2"/>
<dbReference type="AlphaFoldDB" id="A0A069CV33"/>
<gene>
    <name evidence="3" type="ORF">WOSG25_090010</name>
</gene>